<keyword evidence="2" id="KW-0472">Membrane</keyword>
<feature type="transmembrane region" description="Helical" evidence="2">
    <location>
        <begin position="48"/>
        <end position="69"/>
    </location>
</feature>
<reference evidence="3" key="1">
    <citation type="submission" date="2021-04" db="EMBL/GenBank/DDBJ databases">
        <title>Pseudaminobacter soli sp. nov., isolated from paddy soil contaminated by heavy metals.</title>
        <authorList>
            <person name="Zhang K."/>
        </authorList>
    </citation>
    <scope>NUCLEOTIDE SEQUENCE</scope>
    <source>
        <strain evidence="3">19-2017</strain>
    </source>
</reference>
<evidence type="ECO:0000256" key="2">
    <source>
        <dbReference type="SAM" id="Phobius"/>
    </source>
</evidence>
<keyword evidence="2" id="KW-1133">Transmembrane helix</keyword>
<gene>
    <name evidence="3" type="ORF">KEU06_17055</name>
</gene>
<comment type="caution">
    <text evidence="3">The sequence shown here is derived from an EMBL/GenBank/DDBJ whole genome shotgun (WGS) entry which is preliminary data.</text>
</comment>
<evidence type="ECO:0000313" key="4">
    <source>
        <dbReference type="Proteomes" id="UP000680348"/>
    </source>
</evidence>
<protein>
    <recommendedName>
        <fullName evidence="5">Flagellar protein</fullName>
    </recommendedName>
</protein>
<keyword evidence="4" id="KW-1185">Reference proteome</keyword>
<dbReference type="RefSeq" id="WP_188255887.1">
    <property type="nucleotide sequence ID" value="NZ_JABVCF010000009.1"/>
</dbReference>
<keyword evidence="2" id="KW-0812">Transmembrane</keyword>
<organism evidence="3 4">
    <name type="scientific">Pseudaminobacter soli</name>
    <name type="common">ex Zhang et al. 2022</name>
    <dbReference type="NCBI Taxonomy" id="2831468"/>
    <lineage>
        <taxon>Bacteria</taxon>
        <taxon>Pseudomonadati</taxon>
        <taxon>Pseudomonadota</taxon>
        <taxon>Alphaproteobacteria</taxon>
        <taxon>Hyphomicrobiales</taxon>
        <taxon>Phyllobacteriaceae</taxon>
        <taxon>Pseudaminobacter</taxon>
    </lineage>
</organism>
<name>A0A942DZ72_9HYPH</name>
<accession>A0A942DZ72</accession>
<dbReference type="EMBL" id="JAGWCR010000009">
    <property type="protein sequence ID" value="MBS3650326.1"/>
    <property type="molecule type" value="Genomic_DNA"/>
</dbReference>
<feature type="region of interest" description="Disordered" evidence="1">
    <location>
        <begin position="1"/>
        <end position="41"/>
    </location>
</feature>
<evidence type="ECO:0008006" key="5">
    <source>
        <dbReference type="Google" id="ProtNLM"/>
    </source>
</evidence>
<dbReference type="AlphaFoldDB" id="A0A942DZ72"/>
<evidence type="ECO:0000256" key="1">
    <source>
        <dbReference type="SAM" id="MobiDB-lite"/>
    </source>
</evidence>
<evidence type="ECO:0000313" key="3">
    <source>
        <dbReference type="EMBL" id="MBS3650326.1"/>
    </source>
</evidence>
<proteinExistence type="predicted"/>
<dbReference type="Proteomes" id="UP000680348">
    <property type="component" value="Unassembled WGS sequence"/>
</dbReference>
<sequence>MPSQTAPAKGDATATRKASHQRRSLAGLFRRDKPSGTSRATRARRSDLIIAAIGLALGFGCAAFPWYIFLHQDKFGIQPLSFSGNPKQNGPIPLGSDGELPGISPNEIPPMKLDLFATGTVAPYDDEDGVAQAIDDQPFPGPEIDYRLVYAGNGRAMIADDSGLWVVQRGSILPDNSKVASIEQRGKQWVLVTSKDKVIELSTQ</sequence>